<feature type="region of interest" description="Disordered" evidence="1">
    <location>
        <begin position="1"/>
        <end position="22"/>
    </location>
</feature>
<dbReference type="AlphaFoldDB" id="A0AAD6SDA8"/>
<comment type="caution">
    <text evidence="2">The sequence shown here is derived from an EMBL/GenBank/DDBJ whole genome shotgun (WGS) entry which is preliminary data.</text>
</comment>
<accession>A0AAD6SDA8</accession>
<gene>
    <name evidence="2" type="ORF">C8F04DRAFT_967187</name>
</gene>
<evidence type="ECO:0000256" key="1">
    <source>
        <dbReference type="SAM" id="MobiDB-lite"/>
    </source>
</evidence>
<sequence length="283" mass="31040">MGKSGKKKNGDGPPKKRGKQSAFVGKRAEFLLSELEAYCKASAAGTTRTWYPNLLRAYWARFPPHIPFDEEPPDDTSAGVDASLNQLAQTVPPTVPTTTNGTPPPTVPADALDGTTPDLTVDEELGIPKWASDAQVTLLSGGGGDVWAAVVNMWWDTEKAKNFKGPVRVGKGTSMRPSEVSGWINRARSGGPNPAIVDVFSFAMRWWKWWSGINPDWRTRKGDRLEREGEGKWDSVAQTGPNGMLNVLICLRWWYDALKGDEGAMGDWKEAVADVEWVLKGIL</sequence>
<name>A0AAD6SDA8_9AGAR</name>
<evidence type="ECO:0000313" key="2">
    <source>
        <dbReference type="EMBL" id="KAJ7025849.1"/>
    </source>
</evidence>
<protein>
    <submittedName>
        <fullName evidence="2">Uncharacterized protein</fullName>
    </submittedName>
</protein>
<proteinExistence type="predicted"/>
<organism evidence="2 3">
    <name type="scientific">Mycena alexandri</name>
    <dbReference type="NCBI Taxonomy" id="1745969"/>
    <lineage>
        <taxon>Eukaryota</taxon>
        <taxon>Fungi</taxon>
        <taxon>Dikarya</taxon>
        <taxon>Basidiomycota</taxon>
        <taxon>Agaricomycotina</taxon>
        <taxon>Agaricomycetes</taxon>
        <taxon>Agaricomycetidae</taxon>
        <taxon>Agaricales</taxon>
        <taxon>Marasmiineae</taxon>
        <taxon>Mycenaceae</taxon>
        <taxon>Mycena</taxon>
    </lineage>
</organism>
<reference evidence="2" key="1">
    <citation type="submission" date="2023-03" db="EMBL/GenBank/DDBJ databases">
        <title>Massive genome expansion in bonnet fungi (Mycena s.s.) driven by repeated elements and novel gene families across ecological guilds.</title>
        <authorList>
            <consortium name="Lawrence Berkeley National Laboratory"/>
            <person name="Harder C.B."/>
            <person name="Miyauchi S."/>
            <person name="Viragh M."/>
            <person name="Kuo A."/>
            <person name="Thoen E."/>
            <person name="Andreopoulos B."/>
            <person name="Lu D."/>
            <person name="Skrede I."/>
            <person name="Drula E."/>
            <person name="Henrissat B."/>
            <person name="Morin E."/>
            <person name="Kohler A."/>
            <person name="Barry K."/>
            <person name="LaButti K."/>
            <person name="Morin E."/>
            <person name="Salamov A."/>
            <person name="Lipzen A."/>
            <person name="Mereny Z."/>
            <person name="Hegedus B."/>
            <person name="Baldrian P."/>
            <person name="Stursova M."/>
            <person name="Weitz H."/>
            <person name="Taylor A."/>
            <person name="Grigoriev I.V."/>
            <person name="Nagy L.G."/>
            <person name="Martin F."/>
            <person name="Kauserud H."/>
        </authorList>
    </citation>
    <scope>NUCLEOTIDE SEQUENCE</scope>
    <source>
        <strain evidence="2">CBHHK200</strain>
    </source>
</reference>
<dbReference type="Proteomes" id="UP001218188">
    <property type="component" value="Unassembled WGS sequence"/>
</dbReference>
<evidence type="ECO:0000313" key="3">
    <source>
        <dbReference type="Proteomes" id="UP001218188"/>
    </source>
</evidence>
<keyword evidence="3" id="KW-1185">Reference proteome</keyword>
<dbReference type="EMBL" id="JARJCM010000148">
    <property type="protein sequence ID" value="KAJ7025849.1"/>
    <property type="molecule type" value="Genomic_DNA"/>
</dbReference>